<comment type="caution">
    <text evidence="3">The sequence shown here is derived from an EMBL/GenBank/DDBJ whole genome shotgun (WGS) entry which is preliminary data.</text>
</comment>
<reference evidence="3" key="1">
    <citation type="journal article" date="2021" name="PeerJ">
        <title>Extensive microbial diversity within the chicken gut microbiome revealed by metagenomics and culture.</title>
        <authorList>
            <person name="Gilroy R."/>
            <person name="Ravi A."/>
            <person name="Getino M."/>
            <person name="Pursley I."/>
            <person name="Horton D.L."/>
            <person name="Alikhan N.F."/>
            <person name="Baker D."/>
            <person name="Gharbi K."/>
            <person name="Hall N."/>
            <person name="Watson M."/>
            <person name="Adriaenssens E.M."/>
            <person name="Foster-Nyarko E."/>
            <person name="Jarju S."/>
            <person name="Secka A."/>
            <person name="Antonio M."/>
            <person name="Oren A."/>
            <person name="Chaudhuri R.R."/>
            <person name="La Ragione R."/>
            <person name="Hildebrand F."/>
            <person name="Pallen M.J."/>
        </authorList>
    </citation>
    <scope>NUCLEOTIDE SEQUENCE</scope>
    <source>
        <strain evidence="3">ChiBcec8-13705</strain>
    </source>
</reference>
<dbReference type="InterPro" id="IPR036866">
    <property type="entry name" value="RibonucZ/Hydroxyglut_hydro"/>
</dbReference>
<accession>A0A9D2M5I9</accession>
<dbReference type="PANTHER" id="PTHR43546:SF9">
    <property type="entry name" value="L-ASCORBATE-6-PHOSPHATE LACTONASE ULAG-RELATED"/>
    <property type="match status" value="1"/>
</dbReference>
<dbReference type="AlphaFoldDB" id="A0A9D2M5I9"/>
<evidence type="ECO:0000313" key="4">
    <source>
        <dbReference type="Proteomes" id="UP000886803"/>
    </source>
</evidence>
<gene>
    <name evidence="3" type="ORF">H9945_01130</name>
</gene>
<name>A0A9D2M5I9_9FIRM</name>
<evidence type="ECO:0000259" key="2">
    <source>
        <dbReference type="Pfam" id="PF12706"/>
    </source>
</evidence>
<dbReference type="EMBL" id="DWYG01000012">
    <property type="protein sequence ID" value="HJB41084.1"/>
    <property type="molecule type" value="Genomic_DNA"/>
</dbReference>
<keyword evidence="1" id="KW-0378">Hydrolase</keyword>
<protein>
    <submittedName>
        <fullName evidence="3">MBL fold metallo-hydrolase</fullName>
    </submittedName>
</protein>
<evidence type="ECO:0000256" key="1">
    <source>
        <dbReference type="ARBA" id="ARBA00022801"/>
    </source>
</evidence>
<feature type="domain" description="Metallo-beta-lactamase" evidence="2">
    <location>
        <begin position="47"/>
        <end position="242"/>
    </location>
</feature>
<sequence>MDACWYKQGHALLQQISQTDFGESVVSLWYIGQMGVIVKWRGMVLCIDPVLGAMPGADGRDRRSYPAPFRARELKADFIFCTHDHADHMHPETLAGLAQANPGLTIVVPRPLVEKAGGFGIPANQLRGARQGQKLSLGKEIAVTPVATAHENYEFDAEGNSRTLGYVIELGGHRLFHSGDTVVTEQLRDDLRAFCGFDAAMLPINGRDLARNLRGIVGNMNSREACWLAEQIGADLVIPLHYDMIPGNGENPLVFADCIRHYAPGRKYHIFQLGERYLLG</sequence>
<dbReference type="InterPro" id="IPR050114">
    <property type="entry name" value="UPF0173_UPF0282_UlaG_hydrolase"/>
</dbReference>
<evidence type="ECO:0000313" key="3">
    <source>
        <dbReference type="EMBL" id="HJB41084.1"/>
    </source>
</evidence>
<dbReference type="Gene3D" id="3.60.15.10">
    <property type="entry name" value="Ribonuclease Z/Hydroxyacylglutathione hydrolase-like"/>
    <property type="match status" value="1"/>
</dbReference>
<proteinExistence type="predicted"/>
<dbReference type="PANTHER" id="PTHR43546">
    <property type="entry name" value="UPF0173 METAL-DEPENDENT HYDROLASE MJ1163-RELATED"/>
    <property type="match status" value="1"/>
</dbReference>
<dbReference type="InterPro" id="IPR001279">
    <property type="entry name" value="Metallo-B-lactamas"/>
</dbReference>
<dbReference type="SUPFAM" id="SSF56281">
    <property type="entry name" value="Metallo-hydrolase/oxidoreductase"/>
    <property type="match status" value="1"/>
</dbReference>
<dbReference type="GO" id="GO:0016787">
    <property type="term" value="F:hydrolase activity"/>
    <property type="evidence" value="ECO:0007669"/>
    <property type="project" value="UniProtKB-KW"/>
</dbReference>
<organism evidence="3 4">
    <name type="scientific">Candidatus Gemmiger avicola</name>
    <dbReference type="NCBI Taxonomy" id="2838605"/>
    <lineage>
        <taxon>Bacteria</taxon>
        <taxon>Bacillati</taxon>
        <taxon>Bacillota</taxon>
        <taxon>Clostridia</taxon>
        <taxon>Eubacteriales</taxon>
        <taxon>Gemmiger</taxon>
    </lineage>
</organism>
<dbReference type="Proteomes" id="UP000886803">
    <property type="component" value="Unassembled WGS sequence"/>
</dbReference>
<reference evidence="3" key="2">
    <citation type="submission" date="2021-04" db="EMBL/GenBank/DDBJ databases">
        <authorList>
            <person name="Gilroy R."/>
        </authorList>
    </citation>
    <scope>NUCLEOTIDE SEQUENCE</scope>
    <source>
        <strain evidence="3">ChiBcec8-13705</strain>
    </source>
</reference>
<dbReference type="Pfam" id="PF12706">
    <property type="entry name" value="Lactamase_B_2"/>
    <property type="match status" value="1"/>
</dbReference>